<accession>A0AAJ7WJ19</accession>
<evidence type="ECO:0000256" key="1">
    <source>
        <dbReference type="SAM" id="MobiDB-lite"/>
    </source>
</evidence>
<evidence type="ECO:0000313" key="5">
    <source>
        <dbReference type="Proteomes" id="UP000694867"/>
    </source>
</evidence>
<gene>
    <name evidence="6" type="primary">LOC100907635</name>
</gene>
<dbReference type="InterPro" id="IPR000261">
    <property type="entry name" value="EH_dom"/>
</dbReference>
<reference evidence="6" key="1">
    <citation type="submission" date="2025-08" db="UniProtKB">
        <authorList>
            <consortium name="RefSeq"/>
        </authorList>
    </citation>
    <scope>IDENTIFICATION</scope>
</reference>
<dbReference type="AlphaFoldDB" id="A0AAJ7WJ19"/>
<feature type="domain" description="EH" evidence="3">
    <location>
        <begin position="479"/>
        <end position="564"/>
    </location>
</feature>
<dbReference type="PANTHER" id="PTHR43681:SF1">
    <property type="entry name" value="SARCALUMENIN"/>
    <property type="match status" value="1"/>
</dbReference>
<name>A0AAJ7WJ19_9ACAR</name>
<dbReference type="Gene3D" id="1.10.238.10">
    <property type="entry name" value="EF-hand"/>
    <property type="match status" value="1"/>
</dbReference>
<dbReference type="InterPro" id="IPR040990">
    <property type="entry name" value="DUF5600"/>
</dbReference>
<feature type="domain" description="Dynamin N-terminal" evidence="2">
    <location>
        <begin position="115"/>
        <end position="273"/>
    </location>
</feature>
<protein>
    <submittedName>
        <fullName evidence="6">EH domain-containing protein 1</fullName>
    </submittedName>
</protein>
<proteinExistence type="predicted"/>
<evidence type="ECO:0000313" key="6">
    <source>
        <dbReference type="RefSeq" id="XP_028967773.1"/>
    </source>
</evidence>
<dbReference type="GeneID" id="100907635"/>
<dbReference type="SUPFAM" id="SSF52540">
    <property type="entry name" value="P-loop containing nucleoside triphosphate hydrolases"/>
    <property type="match status" value="1"/>
</dbReference>
<dbReference type="InterPro" id="IPR011992">
    <property type="entry name" value="EF-hand-dom_pair"/>
</dbReference>
<evidence type="ECO:0000259" key="4">
    <source>
        <dbReference type="Pfam" id="PF18150"/>
    </source>
</evidence>
<dbReference type="InterPro" id="IPR027417">
    <property type="entry name" value="P-loop_NTPase"/>
</dbReference>
<dbReference type="Proteomes" id="UP000694867">
    <property type="component" value="Unplaced"/>
</dbReference>
<dbReference type="Pfam" id="PF18150">
    <property type="entry name" value="DUF5600"/>
    <property type="match status" value="1"/>
</dbReference>
<feature type="region of interest" description="Disordered" evidence="1">
    <location>
        <begin position="47"/>
        <end position="67"/>
    </location>
</feature>
<organism evidence="5 6">
    <name type="scientific">Galendromus occidentalis</name>
    <name type="common">western predatory mite</name>
    <dbReference type="NCBI Taxonomy" id="34638"/>
    <lineage>
        <taxon>Eukaryota</taxon>
        <taxon>Metazoa</taxon>
        <taxon>Ecdysozoa</taxon>
        <taxon>Arthropoda</taxon>
        <taxon>Chelicerata</taxon>
        <taxon>Arachnida</taxon>
        <taxon>Acari</taxon>
        <taxon>Parasitiformes</taxon>
        <taxon>Mesostigmata</taxon>
        <taxon>Gamasina</taxon>
        <taxon>Phytoseioidea</taxon>
        <taxon>Phytoseiidae</taxon>
        <taxon>Typhlodrominae</taxon>
        <taxon>Galendromus</taxon>
    </lineage>
</organism>
<dbReference type="Gene3D" id="3.40.50.300">
    <property type="entry name" value="P-loop containing nucleotide triphosphate hydrolases"/>
    <property type="match status" value="1"/>
</dbReference>
<dbReference type="Pfam" id="PF12763">
    <property type="entry name" value="EH"/>
    <property type="match status" value="1"/>
</dbReference>
<dbReference type="Gene3D" id="1.10.268.20">
    <property type="match status" value="1"/>
</dbReference>
<dbReference type="SUPFAM" id="SSF47473">
    <property type="entry name" value="EF-hand"/>
    <property type="match status" value="1"/>
</dbReference>
<evidence type="ECO:0000259" key="3">
    <source>
        <dbReference type="Pfam" id="PF12763"/>
    </source>
</evidence>
<dbReference type="Pfam" id="PF00350">
    <property type="entry name" value="Dynamin_N"/>
    <property type="match status" value="1"/>
</dbReference>
<dbReference type="KEGG" id="goe:100907635"/>
<keyword evidence="5" id="KW-1185">Reference proteome</keyword>
<sequence>MTKRVEHAVNVAMAQLRRANASFSEMMKVRESSFPYAIRLSLGYRRTRGPETRPETETADPESATTPSSVYCSLEEGLWTSYKEKILPLEQDYAFHWYTCHSPLIENDFYAKPVILVMGPYSSGKTSFIQRLTSCAYPGMKIGPEPTSDKFTIIGYSPEDSVMPGGAVVVGRPNSGEFSKFGLERFGSRFLDRLQSVSMCSELLRHVTLVDTPGVFPGAKSYDHAGALEWFAERSDLIVLMMDVLKPDVPDDLQVALRAIRRQSHKLRVVFNKADELAPLQLTKVYGTLLWSLSQTLRSAEVPDVLMGSFWDKGVKETLFKSEFDSNLERLDNEINELPRSSAVRRIDRLVKRARQARAHALLMSFLRENYLNVLKKGASGRMSVVDLQEIYEQVVSKHQIALGDLPDAAVMHKKLFWPVDLPPVQNAKLFERIEHFLAVDSATLMNIANRKGPLKLQAIFGSQLRKVVSEHIPPLQGKKYTRVFQRLCDKELETISLVEVKNAIVDDGCGDIDVLDEETFTMLWQFVDDDAQGHLAMNDFILFMHLVDHWCRGEKNTCLSLVEKFMKSSDKKIVSETIE</sequence>
<dbReference type="RefSeq" id="XP_028967773.1">
    <property type="nucleotide sequence ID" value="XM_029111940.1"/>
</dbReference>
<dbReference type="InterPro" id="IPR045063">
    <property type="entry name" value="Dynamin_N"/>
</dbReference>
<dbReference type="InterPro" id="IPR051943">
    <property type="entry name" value="TRAFAC_Dynamin-like_GTPase"/>
</dbReference>
<dbReference type="PANTHER" id="PTHR43681">
    <property type="entry name" value="TRANSMEMBRANE GTPASE FZO"/>
    <property type="match status" value="1"/>
</dbReference>
<feature type="domain" description="DUF5600" evidence="4">
    <location>
        <begin position="342"/>
        <end position="446"/>
    </location>
</feature>
<evidence type="ECO:0000259" key="2">
    <source>
        <dbReference type="Pfam" id="PF00350"/>
    </source>
</evidence>